<evidence type="ECO:0000256" key="6">
    <source>
        <dbReference type="SAM" id="MobiDB-lite"/>
    </source>
</evidence>
<name>A0A645BJM3_9ZZZZ</name>
<keyword evidence="5 7" id="KW-0472">Membrane</keyword>
<feature type="transmembrane region" description="Helical" evidence="7">
    <location>
        <begin position="86"/>
        <end position="104"/>
    </location>
</feature>
<evidence type="ECO:0000256" key="1">
    <source>
        <dbReference type="ARBA" id="ARBA00022475"/>
    </source>
</evidence>
<dbReference type="Pfam" id="PF01790">
    <property type="entry name" value="LGT"/>
    <property type="match status" value="1"/>
</dbReference>
<keyword evidence="8" id="KW-0449">Lipoprotein</keyword>
<feature type="transmembrane region" description="Helical" evidence="7">
    <location>
        <begin position="190"/>
        <end position="207"/>
    </location>
</feature>
<reference evidence="8" key="1">
    <citation type="submission" date="2019-08" db="EMBL/GenBank/DDBJ databases">
        <authorList>
            <person name="Kucharzyk K."/>
            <person name="Murdoch R.W."/>
            <person name="Higgins S."/>
            <person name="Loffler F."/>
        </authorList>
    </citation>
    <scope>NUCLEOTIDE SEQUENCE</scope>
</reference>
<gene>
    <name evidence="8" type="primary">lgt_39</name>
    <name evidence="8" type="ORF">SDC9_112338</name>
</gene>
<dbReference type="AlphaFoldDB" id="A0A645BJM3"/>
<evidence type="ECO:0000256" key="7">
    <source>
        <dbReference type="SAM" id="Phobius"/>
    </source>
</evidence>
<sequence length="300" mass="32832">MLPSFPAFGLTIPMYGVMSALGMLAAFVLLGFTRKQTRFSEDQALSAALWAIILGFLGSKILFWLVEIKQIIADPGYLLHTLREGFVFYGALIGGLGGIAIYALRKKLPFFSLTDYFIPALVLGHAFGRIGCLFAGCCYGMECVSPISIVFPAGSAAPAGVPLLPTQLMESAFLFLLCAFLVWRLTKKKPFGTISGWYMVLYGVWRFTIEFFRRDERGFVGALSTSQFISIFVVLGGAALLLLVKTGVLKKTVLDLPIPAEEESEKKPKKGEEAQETAPDSETKPEEPKAEAGDETEEKE</sequence>
<feature type="compositionally biased region" description="Basic and acidic residues" evidence="6">
    <location>
        <begin position="281"/>
        <end position="292"/>
    </location>
</feature>
<dbReference type="GO" id="GO:0005886">
    <property type="term" value="C:plasma membrane"/>
    <property type="evidence" value="ECO:0007669"/>
    <property type="project" value="InterPro"/>
</dbReference>
<dbReference type="InterPro" id="IPR001640">
    <property type="entry name" value="Lgt"/>
</dbReference>
<evidence type="ECO:0000256" key="3">
    <source>
        <dbReference type="ARBA" id="ARBA00022692"/>
    </source>
</evidence>
<feature type="transmembrane region" description="Helical" evidence="7">
    <location>
        <begin position="162"/>
        <end position="183"/>
    </location>
</feature>
<dbReference type="EC" id="2.4.99.-" evidence="8"/>
<evidence type="ECO:0000256" key="2">
    <source>
        <dbReference type="ARBA" id="ARBA00022679"/>
    </source>
</evidence>
<feature type="region of interest" description="Disordered" evidence="6">
    <location>
        <begin position="260"/>
        <end position="300"/>
    </location>
</feature>
<keyword evidence="1" id="KW-1003">Cell membrane</keyword>
<dbReference type="PANTHER" id="PTHR30589">
    <property type="entry name" value="PROLIPOPROTEIN DIACYLGLYCERYL TRANSFERASE"/>
    <property type="match status" value="1"/>
</dbReference>
<proteinExistence type="inferred from homology"/>
<feature type="transmembrane region" description="Helical" evidence="7">
    <location>
        <begin position="44"/>
        <end position="66"/>
    </location>
</feature>
<dbReference type="HAMAP" id="MF_01147">
    <property type="entry name" value="Lgt"/>
    <property type="match status" value="1"/>
</dbReference>
<protein>
    <submittedName>
        <fullName evidence="8">Prolipoprotein diacylglyceryl transferase</fullName>
        <ecNumber evidence="8">2.4.99.-</ecNumber>
    </submittedName>
</protein>
<dbReference type="GO" id="GO:0008961">
    <property type="term" value="F:phosphatidylglycerol-prolipoprotein diacylglyceryl transferase activity"/>
    <property type="evidence" value="ECO:0007669"/>
    <property type="project" value="InterPro"/>
</dbReference>
<feature type="transmembrane region" description="Helical" evidence="7">
    <location>
        <begin position="12"/>
        <end position="32"/>
    </location>
</feature>
<evidence type="ECO:0000256" key="4">
    <source>
        <dbReference type="ARBA" id="ARBA00022989"/>
    </source>
</evidence>
<dbReference type="PANTHER" id="PTHR30589:SF0">
    <property type="entry name" value="PHOSPHATIDYLGLYCEROL--PROLIPOPROTEIN DIACYLGLYCERYL TRANSFERASE"/>
    <property type="match status" value="1"/>
</dbReference>
<keyword evidence="2 8" id="KW-0808">Transferase</keyword>
<evidence type="ECO:0000256" key="5">
    <source>
        <dbReference type="ARBA" id="ARBA00023136"/>
    </source>
</evidence>
<feature type="compositionally biased region" description="Basic and acidic residues" evidence="6">
    <location>
        <begin position="264"/>
        <end position="273"/>
    </location>
</feature>
<accession>A0A645BJM3</accession>
<keyword evidence="8" id="KW-0328">Glycosyltransferase</keyword>
<dbReference type="GO" id="GO:0042158">
    <property type="term" value="P:lipoprotein biosynthetic process"/>
    <property type="evidence" value="ECO:0007669"/>
    <property type="project" value="InterPro"/>
</dbReference>
<comment type="caution">
    <text evidence="8">The sequence shown here is derived from an EMBL/GenBank/DDBJ whole genome shotgun (WGS) entry which is preliminary data.</text>
</comment>
<keyword evidence="3 7" id="KW-0812">Transmembrane</keyword>
<dbReference type="EMBL" id="VSSQ01020518">
    <property type="protein sequence ID" value="MPM65442.1"/>
    <property type="molecule type" value="Genomic_DNA"/>
</dbReference>
<organism evidence="8">
    <name type="scientific">bioreactor metagenome</name>
    <dbReference type="NCBI Taxonomy" id="1076179"/>
    <lineage>
        <taxon>unclassified sequences</taxon>
        <taxon>metagenomes</taxon>
        <taxon>ecological metagenomes</taxon>
    </lineage>
</organism>
<keyword evidence="4 7" id="KW-1133">Transmembrane helix</keyword>
<feature type="transmembrane region" description="Helical" evidence="7">
    <location>
        <begin position="219"/>
        <end position="244"/>
    </location>
</feature>
<evidence type="ECO:0000313" key="8">
    <source>
        <dbReference type="EMBL" id="MPM65442.1"/>
    </source>
</evidence>
<feature type="transmembrane region" description="Helical" evidence="7">
    <location>
        <begin position="116"/>
        <end position="142"/>
    </location>
</feature>